<dbReference type="InterPro" id="IPR008978">
    <property type="entry name" value="HSP20-like_chaperone"/>
</dbReference>
<dbReference type="OrthoDB" id="6871152at2"/>
<dbReference type="SUPFAM" id="SSF49764">
    <property type="entry name" value="HSP20-like chaperones"/>
    <property type="match status" value="1"/>
</dbReference>
<dbReference type="CDD" id="cd06470">
    <property type="entry name" value="ACD_IbpA-B_like"/>
    <property type="match status" value="1"/>
</dbReference>
<comment type="similarity">
    <text evidence="1 2">Belongs to the small heat shock protein (HSP20) family.</text>
</comment>
<gene>
    <name evidence="3" type="ORF">KU39_2601</name>
</gene>
<evidence type="ECO:0000313" key="3">
    <source>
        <dbReference type="EMBL" id="ALB23777.1"/>
    </source>
</evidence>
<dbReference type="PROSITE" id="PS01031">
    <property type="entry name" value="SHSP"/>
    <property type="match status" value="1"/>
</dbReference>
<dbReference type="PANTHER" id="PTHR47062">
    <property type="match status" value="1"/>
</dbReference>
<accession>A0A1L6TE98</accession>
<dbReference type="InterPro" id="IPR002068">
    <property type="entry name" value="A-crystallin/Hsp20_dom"/>
</dbReference>
<reference evidence="3 4" key="1">
    <citation type="journal article" date="2014" name="Genome Announc.">
        <title>Comparative Genome Analysis of Two Isolates of the Fish Pathogen Piscirickettsia salmonis from Different Hosts Reveals Major Differences in Virulence-Associated Secretion Systems.</title>
        <authorList>
            <person name="Bohle H."/>
            <person name="Henriquez P."/>
            <person name="Grothusen H."/>
            <person name="Navas E."/>
            <person name="Sandoval A."/>
            <person name="Bustamante F."/>
            <person name="Bustos P."/>
            <person name="Mancilla M."/>
        </authorList>
    </citation>
    <scope>NUCLEOTIDE SEQUENCE [LARGE SCALE GENOMIC DNA]</scope>
    <source>
        <strain evidence="4">B1-32597</strain>
    </source>
</reference>
<evidence type="ECO:0000256" key="2">
    <source>
        <dbReference type="RuleBase" id="RU003616"/>
    </source>
</evidence>
<dbReference type="PANTHER" id="PTHR47062:SF1">
    <property type="entry name" value="SMALL HEAT SHOCK PROTEIN IBPA"/>
    <property type="match status" value="1"/>
</dbReference>
<protein>
    <submittedName>
        <fullName evidence="3">Hsp20/alpha crystallin family protein</fullName>
    </submittedName>
</protein>
<dbReference type="Gene3D" id="2.60.40.790">
    <property type="match status" value="1"/>
</dbReference>
<evidence type="ECO:0000313" key="4">
    <source>
        <dbReference type="Proteomes" id="UP000029558"/>
    </source>
</evidence>
<dbReference type="InterPro" id="IPR037913">
    <property type="entry name" value="ACD_IbpA/B"/>
</dbReference>
<evidence type="ECO:0000256" key="1">
    <source>
        <dbReference type="PROSITE-ProRule" id="PRU00285"/>
    </source>
</evidence>
<dbReference type="Proteomes" id="UP000029558">
    <property type="component" value="Chromosome"/>
</dbReference>
<name>A0A1L6TE98_PISSA</name>
<dbReference type="EMBL" id="CP012508">
    <property type="protein sequence ID" value="ALB23777.1"/>
    <property type="molecule type" value="Genomic_DNA"/>
</dbReference>
<dbReference type="Pfam" id="PF00011">
    <property type="entry name" value="HSP20"/>
    <property type="match status" value="1"/>
</dbReference>
<dbReference type="RefSeq" id="WP_017377106.1">
    <property type="nucleotide sequence ID" value="NZ_CP012508.1"/>
</dbReference>
<sequence length="156" mass="17825">MSNFNLSPLFRTSVGFDRILDMMGDLTERQPASYPPYNIEMLAENKYQITMAIAGFSRENIDIQQEQNSLIVTGKLPCENVAKERKFLHKGIAERAFKQEFQLEDHVKVTGAELEHGLLYINLMREIPEAMKPRKIAIGSQDQGYSQTKVVDKKMA</sequence>
<proteinExistence type="inferred from homology"/>
<organism evidence="3 4">
    <name type="scientific">Piscirickettsia salmonis</name>
    <dbReference type="NCBI Taxonomy" id="1238"/>
    <lineage>
        <taxon>Bacteria</taxon>
        <taxon>Pseudomonadati</taxon>
        <taxon>Pseudomonadota</taxon>
        <taxon>Gammaproteobacteria</taxon>
        <taxon>Thiotrichales</taxon>
        <taxon>Piscirickettsiaceae</taxon>
        <taxon>Piscirickettsia</taxon>
    </lineage>
</organism>
<dbReference type="AlphaFoldDB" id="A0A1L6TE98"/>